<keyword evidence="2 6" id="KW-0349">Heme</keyword>
<evidence type="ECO:0000256" key="3">
    <source>
        <dbReference type="ARBA" id="ARBA00022723"/>
    </source>
</evidence>
<gene>
    <name evidence="9" type="ORF">E4656_15960</name>
</gene>
<dbReference type="GO" id="GO:0020037">
    <property type="term" value="F:heme binding"/>
    <property type="evidence" value="ECO:0007669"/>
    <property type="project" value="InterPro"/>
</dbReference>
<keyword evidence="10" id="KW-1185">Reference proteome</keyword>
<keyword evidence="5 6" id="KW-0408">Iron</keyword>
<evidence type="ECO:0000256" key="5">
    <source>
        <dbReference type="ARBA" id="ARBA00023004"/>
    </source>
</evidence>
<dbReference type="InterPro" id="IPR009056">
    <property type="entry name" value="Cyt_c-like_dom"/>
</dbReference>
<dbReference type="PANTHER" id="PTHR40942">
    <property type="match status" value="1"/>
</dbReference>
<protein>
    <recommendedName>
        <fullName evidence="8">Cytochrome c domain-containing protein</fullName>
    </recommendedName>
</protein>
<evidence type="ECO:0000313" key="9">
    <source>
        <dbReference type="EMBL" id="TGG91524.1"/>
    </source>
</evidence>
<dbReference type="EMBL" id="SRMF01000008">
    <property type="protein sequence ID" value="TGG91524.1"/>
    <property type="molecule type" value="Genomic_DNA"/>
</dbReference>
<dbReference type="InterPro" id="IPR002323">
    <property type="entry name" value="Cyt_CIE"/>
</dbReference>
<evidence type="ECO:0000259" key="8">
    <source>
        <dbReference type="PROSITE" id="PS51007"/>
    </source>
</evidence>
<comment type="caution">
    <text evidence="9">The sequence shown here is derived from an EMBL/GenBank/DDBJ whole genome shotgun (WGS) entry which is preliminary data.</text>
</comment>
<dbReference type="GO" id="GO:0009055">
    <property type="term" value="F:electron transfer activity"/>
    <property type="evidence" value="ECO:0007669"/>
    <property type="project" value="InterPro"/>
</dbReference>
<dbReference type="InterPro" id="IPR036909">
    <property type="entry name" value="Cyt_c-like_dom_sf"/>
</dbReference>
<evidence type="ECO:0000256" key="2">
    <source>
        <dbReference type="ARBA" id="ARBA00022617"/>
    </source>
</evidence>
<organism evidence="9 10">
    <name type="scientific">Natronospirillum operosum</name>
    <dbReference type="NCBI Taxonomy" id="2759953"/>
    <lineage>
        <taxon>Bacteria</taxon>
        <taxon>Pseudomonadati</taxon>
        <taxon>Pseudomonadota</taxon>
        <taxon>Gammaproteobacteria</taxon>
        <taxon>Oceanospirillales</taxon>
        <taxon>Natronospirillaceae</taxon>
        <taxon>Natronospirillum</taxon>
    </lineage>
</organism>
<dbReference type="GO" id="GO:0005506">
    <property type="term" value="F:iron ion binding"/>
    <property type="evidence" value="ECO:0007669"/>
    <property type="project" value="InterPro"/>
</dbReference>
<sequence>MNKSPAVFRLRMLSRECTRKPLHRLLSAALLMAGTLLFSASWADEPVPGQRVVEQNCMSCHLSGAGNAPRPRHSEDWAPLLETWGFDQVVTQAWEGRGRMPARGFCQSCSREDIEAAVRYMIPEHLLDEYAPEP</sequence>
<dbReference type="PROSITE" id="PS51007">
    <property type="entry name" value="CYTC"/>
    <property type="match status" value="1"/>
</dbReference>
<dbReference type="SUPFAM" id="SSF46626">
    <property type="entry name" value="Cytochrome c"/>
    <property type="match status" value="1"/>
</dbReference>
<accession>A0A4Z0W630</accession>
<feature type="domain" description="Cytochrome c" evidence="8">
    <location>
        <begin position="29"/>
        <end position="125"/>
    </location>
</feature>
<dbReference type="Proteomes" id="UP000297475">
    <property type="component" value="Unassembled WGS sequence"/>
</dbReference>
<dbReference type="PANTHER" id="PTHR40942:SF4">
    <property type="entry name" value="CYTOCHROME C5"/>
    <property type="match status" value="1"/>
</dbReference>
<dbReference type="OrthoDB" id="9814708at2"/>
<reference evidence="9 10" key="1">
    <citation type="submission" date="2019-04" db="EMBL/GenBank/DDBJ databases">
        <title>Natronospirillum operosus gen. nov., sp. nov., a haloalkaliphilic satellite isolated from decaying biomass of laboratory culture of cyanobacterium Geitlerinema sp. and proposal of Natronospirillaceae fam. nov. and Saccharospirillaceae fam. nov.</title>
        <authorList>
            <person name="Kevbrin V."/>
            <person name="Boltyanskaya Y."/>
            <person name="Koziaeva V."/>
            <person name="Grouzdev D.S."/>
            <person name="Park M."/>
            <person name="Cho J."/>
        </authorList>
    </citation>
    <scope>NUCLEOTIDE SEQUENCE [LARGE SCALE GENOMIC DNA]</scope>
    <source>
        <strain evidence="9 10">G-116</strain>
    </source>
</reference>
<evidence type="ECO:0000256" key="4">
    <source>
        <dbReference type="ARBA" id="ARBA00022982"/>
    </source>
</evidence>
<dbReference type="Gene3D" id="1.10.760.10">
    <property type="entry name" value="Cytochrome c-like domain"/>
    <property type="match status" value="1"/>
</dbReference>
<keyword evidence="7" id="KW-0732">Signal</keyword>
<name>A0A4Z0W630_9GAMM</name>
<evidence type="ECO:0000256" key="1">
    <source>
        <dbReference type="ARBA" id="ARBA00022448"/>
    </source>
</evidence>
<keyword evidence="3 6" id="KW-0479">Metal-binding</keyword>
<evidence type="ECO:0000256" key="6">
    <source>
        <dbReference type="PROSITE-ProRule" id="PRU00433"/>
    </source>
</evidence>
<keyword evidence="1" id="KW-0813">Transport</keyword>
<evidence type="ECO:0000256" key="7">
    <source>
        <dbReference type="SAM" id="SignalP"/>
    </source>
</evidence>
<dbReference type="Pfam" id="PF13442">
    <property type="entry name" value="Cytochrome_CBB3"/>
    <property type="match status" value="1"/>
</dbReference>
<feature type="chain" id="PRO_5021387571" description="Cytochrome c domain-containing protein" evidence="7">
    <location>
        <begin position="44"/>
        <end position="134"/>
    </location>
</feature>
<evidence type="ECO:0000313" key="10">
    <source>
        <dbReference type="Proteomes" id="UP000297475"/>
    </source>
</evidence>
<dbReference type="AlphaFoldDB" id="A0A4Z0W630"/>
<feature type="signal peptide" evidence="7">
    <location>
        <begin position="1"/>
        <end position="43"/>
    </location>
</feature>
<proteinExistence type="predicted"/>
<dbReference type="PRINTS" id="PR00607">
    <property type="entry name" value="CYTCHROMECIE"/>
</dbReference>
<keyword evidence="4" id="KW-0249">Electron transport</keyword>